<comment type="caution">
    <text evidence="2">The sequence shown here is derived from an EMBL/GenBank/DDBJ whole genome shotgun (WGS) entry which is preliminary data.</text>
</comment>
<dbReference type="PANTHER" id="PTHR48302">
    <property type="entry name" value="ULP1 PROTEASE FAMILY, C-TERMINAL CATALYTIC DOMAIN CONTAINING PROTEIN"/>
    <property type="match status" value="1"/>
</dbReference>
<evidence type="ECO:0000313" key="2">
    <source>
        <dbReference type="EMBL" id="KAK4716471.1"/>
    </source>
</evidence>
<dbReference type="PANTHER" id="PTHR48302:SF2">
    <property type="entry name" value="DUF1985 DOMAIN-CONTAINING PROTEIN"/>
    <property type="match status" value="1"/>
</dbReference>
<feature type="region of interest" description="Disordered" evidence="1">
    <location>
        <begin position="110"/>
        <end position="154"/>
    </location>
</feature>
<keyword evidence="3" id="KW-1185">Reference proteome</keyword>
<dbReference type="EMBL" id="JAWPEI010000009">
    <property type="protein sequence ID" value="KAK4716471.1"/>
    <property type="molecule type" value="Genomic_DNA"/>
</dbReference>
<dbReference type="AlphaFoldDB" id="A0AAV9KSN7"/>
<protein>
    <submittedName>
        <fullName evidence="2">Uncharacterized protein</fullName>
    </submittedName>
</protein>
<organism evidence="2 3">
    <name type="scientific">Solanum pinnatisectum</name>
    <name type="common">tansyleaf nightshade</name>
    <dbReference type="NCBI Taxonomy" id="50273"/>
    <lineage>
        <taxon>Eukaryota</taxon>
        <taxon>Viridiplantae</taxon>
        <taxon>Streptophyta</taxon>
        <taxon>Embryophyta</taxon>
        <taxon>Tracheophyta</taxon>
        <taxon>Spermatophyta</taxon>
        <taxon>Magnoliopsida</taxon>
        <taxon>eudicotyledons</taxon>
        <taxon>Gunneridae</taxon>
        <taxon>Pentapetalae</taxon>
        <taxon>asterids</taxon>
        <taxon>lamiids</taxon>
        <taxon>Solanales</taxon>
        <taxon>Solanaceae</taxon>
        <taxon>Solanoideae</taxon>
        <taxon>Solaneae</taxon>
        <taxon>Solanum</taxon>
    </lineage>
</organism>
<evidence type="ECO:0000256" key="1">
    <source>
        <dbReference type="SAM" id="MobiDB-lite"/>
    </source>
</evidence>
<accession>A0AAV9KSN7</accession>
<dbReference type="Proteomes" id="UP001311915">
    <property type="component" value="Unassembled WGS sequence"/>
</dbReference>
<name>A0AAV9KSN7_9SOLN</name>
<gene>
    <name evidence="2" type="ORF">R3W88_014809</name>
</gene>
<proteinExistence type="predicted"/>
<evidence type="ECO:0000313" key="3">
    <source>
        <dbReference type="Proteomes" id="UP001311915"/>
    </source>
</evidence>
<feature type="compositionally biased region" description="Polar residues" evidence="1">
    <location>
        <begin position="142"/>
        <end position="154"/>
    </location>
</feature>
<reference evidence="2 3" key="1">
    <citation type="submission" date="2023-10" db="EMBL/GenBank/DDBJ databases">
        <title>Genome-Wide Identification Analysis in wild type Solanum Pinnatisectum Reveals Some Genes Defensing Phytophthora Infestans.</title>
        <authorList>
            <person name="Sun C."/>
        </authorList>
    </citation>
    <scope>NUCLEOTIDE SEQUENCE [LARGE SCALE GENOMIC DNA]</scope>
    <source>
        <strain evidence="2">LQN</strain>
        <tissue evidence="2">Leaf</tissue>
    </source>
</reference>
<sequence>MPYALNVWTYECASSQNPEIVVKEANVIPRICNWRVVIVNSKFGTFMSSVFFENACSNIVSTPEEVAALDLLDIQDVAPLGPSTTTVNPKEVQPKDILGFKDFSISPPEQLVRRSSRVSGTSSPPPPKKRKKIDTPKIKVSEPSQSEQLNVPIN</sequence>